<sequence>MSFINRIGDRRTTPGPLEPSGQICLGDWILLPFRQAKGLTRCRM</sequence>
<dbReference type="PATRIC" id="fig|1263867.3.peg.4688"/>
<reference evidence="1" key="2">
    <citation type="journal article" date="2013" name="Mar. Genomics">
        <title>Expression of sulfatases in Rhodopirellula baltica and the diversity of sulfatases in the genus Rhodopirellula.</title>
        <authorList>
            <person name="Wegner C.E."/>
            <person name="Richter-Heitmann T."/>
            <person name="Klindworth A."/>
            <person name="Klockow C."/>
            <person name="Richter M."/>
            <person name="Achstetter T."/>
            <person name="Glockner F.O."/>
            <person name="Harder J."/>
        </authorList>
    </citation>
    <scope>NUCLEOTIDE SEQUENCE [LARGE SCALE GENOMIC DNA]</scope>
    <source>
        <strain evidence="1">6C</strain>
    </source>
</reference>
<dbReference type="EMBL" id="ANMO01000203">
    <property type="protein sequence ID" value="EMB14915.1"/>
    <property type="molecule type" value="Genomic_DNA"/>
</dbReference>
<evidence type="ECO:0000313" key="1">
    <source>
        <dbReference type="EMBL" id="EMB14915.1"/>
    </source>
</evidence>
<dbReference type="Proteomes" id="UP000011529">
    <property type="component" value="Unassembled WGS sequence"/>
</dbReference>
<name>M2AD19_9BACT</name>
<evidence type="ECO:0000313" key="2">
    <source>
        <dbReference type="Proteomes" id="UP000011529"/>
    </source>
</evidence>
<reference evidence="1" key="1">
    <citation type="submission" date="2012-11" db="EMBL/GenBank/DDBJ databases">
        <title>Permanent draft genomes of Rhodopirellula europaea strain SH398 and 6C.</title>
        <authorList>
            <person name="Richter M."/>
            <person name="Richter-Heitmann T."/>
            <person name="Frank C."/>
            <person name="Harder J."/>
            <person name="Glockner F.O."/>
        </authorList>
    </citation>
    <scope>NUCLEOTIDE SEQUENCE</scope>
    <source>
        <strain evidence="1">6C</strain>
    </source>
</reference>
<keyword evidence="2" id="KW-1185">Reference proteome</keyword>
<comment type="caution">
    <text evidence="1">The sequence shown here is derived from an EMBL/GenBank/DDBJ whole genome shotgun (WGS) entry which is preliminary data.</text>
</comment>
<protein>
    <submittedName>
        <fullName evidence="1">Uncharacterized protein</fullName>
    </submittedName>
</protein>
<gene>
    <name evidence="1" type="ORF">RE6C_04373</name>
</gene>
<organism evidence="1 2">
    <name type="scientific">Rhodopirellula europaea 6C</name>
    <dbReference type="NCBI Taxonomy" id="1263867"/>
    <lineage>
        <taxon>Bacteria</taxon>
        <taxon>Pseudomonadati</taxon>
        <taxon>Planctomycetota</taxon>
        <taxon>Planctomycetia</taxon>
        <taxon>Pirellulales</taxon>
        <taxon>Pirellulaceae</taxon>
        <taxon>Rhodopirellula</taxon>
    </lineage>
</organism>
<dbReference type="AlphaFoldDB" id="M2AD19"/>
<proteinExistence type="predicted"/>
<accession>M2AD19</accession>